<dbReference type="InterPro" id="IPR000182">
    <property type="entry name" value="GNAT_dom"/>
</dbReference>
<evidence type="ECO:0000256" key="2">
    <source>
        <dbReference type="ARBA" id="ARBA00023315"/>
    </source>
</evidence>
<dbReference type="KEGG" id="bhc:JFL75_15230"/>
<sequence length="143" mass="15746">MTIRPMTSHDYPAVFSLWTSLDGVGMRSLDDSEEGIRKFLTRNPNTCFVAEEGSALAGVIMGGHDGRRGYIYHAAVDDAFRNRGIGSALAAAVEEAMGQEGIHKIALVCFASNDLGNRFWDARGYSERTDLVYRNKSINPENK</sequence>
<evidence type="ECO:0000259" key="3">
    <source>
        <dbReference type="PROSITE" id="PS51186"/>
    </source>
</evidence>
<evidence type="ECO:0000313" key="5">
    <source>
        <dbReference type="Proteomes" id="UP000595917"/>
    </source>
</evidence>
<evidence type="ECO:0000256" key="1">
    <source>
        <dbReference type="ARBA" id="ARBA00022679"/>
    </source>
</evidence>
<reference evidence="4" key="1">
    <citation type="submission" date="2021-01" db="EMBL/GenBank/DDBJ databases">
        <title>Description of Breznakiella homolactica.</title>
        <authorList>
            <person name="Song Y."/>
            <person name="Brune A."/>
        </authorList>
    </citation>
    <scope>NUCLEOTIDE SEQUENCE</scope>
    <source>
        <strain evidence="4">RmG30</strain>
    </source>
</reference>
<keyword evidence="2" id="KW-0012">Acyltransferase</keyword>
<dbReference type="PROSITE" id="PS51186">
    <property type="entry name" value="GNAT"/>
    <property type="match status" value="1"/>
</dbReference>
<evidence type="ECO:0000313" key="4">
    <source>
        <dbReference type="EMBL" id="QQO08275.1"/>
    </source>
</evidence>
<dbReference type="GO" id="GO:0016747">
    <property type="term" value="F:acyltransferase activity, transferring groups other than amino-acyl groups"/>
    <property type="evidence" value="ECO:0007669"/>
    <property type="project" value="InterPro"/>
</dbReference>
<dbReference type="RefSeq" id="WP_215625581.1">
    <property type="nucleotide sequence ID" value="NZ_CP067089.2"/>
</dbReference>
<dbReference type="EMBL" id="CP067089">
    <property type="protein sequence ID" value="QQO08275.1"/>
    <property type="molecule type" value="Genomic_DNA"/>
</dbReference>
<gene>
    <name evidence="4" type="ORF">JFL75_15230</name>
</gene>
<dbReference type="AlphaFoldDB" id="A0A7T7XL32"/>
<accession>A0A7T7XL32</accession>
<dbReference type="PANTHER" id="PTHR43877">
    <property type="entry name" value="AMINOALKYLPHOSPHONATE N-ACETYLTRANSFERASE-RELATED-RELATED"/>
    <property type="match status" value="1"/>
</dbReference>
<keyword evidence="1" id="KW-0808">Transferase</keyword>
<protein>
    <submittedName>
        <fullName evidence="4">GNAT family N-acetyltransferase</fullName>
    </submittedName>
</protein>
<dbReference type="CDD" id="cd04301">
    <property type="entry name" value="NAT_SF"/>
    <property type="match status" value="1"/>
</dbReference>
<feature type="domain" description="N-acetyltransferase" evidence="3">
    <location>
        <begin position="1"/>
        <end position="143"/>
    </location>
</feature>
<proteinExistence type="predicted"/>
<dbReference type="Proteomes" id="UP000595917">
    <property type="component" value="Chromosome"/>
</dbReference>
<organism evidence="4 5">
    <name type="scientific">Breznakiella homolactica</name>
    <dbReference type="NCBI Taxonomy" id="2798577"/>
    <lineage>
        <taxon>Bacteria</taxon>
        <taxon>Pseudomonadati</taxon>
        <taxon>Spirochaetota</taxon>
        <taxon>Spirochaetia</taxon>
        <taxon>Spirochaetales</taxon>
        <taxon>Breznakiellaceae</taxon>
        <taxon>Breznakiella</taxon>
    </lineage>
</organism>
<dbReference type="SUPFAM" id="SSF55729">
    <property type="entry name" value="Acyl-CoA N-acyltransferases (Nat)"/>
    <property type="match status" value="1"/>
</dbReference>
<keyword evidence="5" id="KW-1185">Reference proteome</keyword>
<dbReference type="InterPro" id="IPR016181">
    <property type="entry name" value="Acyl_CoA_acyltransferase"/>
</dbReference>
<dbReference type="Pfam" id="PF00583">
    <property type="entry name" value="Acetyltransf_1"/>
    <property type="match status" value="1"/>
</dbReference>
<dbReference type="InterPro" id="IPR050832">
    <property type="entry name" value="Bact_Acetyltransf"/>
</dbReference>
<dbReference type="Gene3D" id="3.40.630.30">
    <property type="match status" value="1"/>
</dbReference>
<name>A0A7T7XL32_9SPIR</name>